<protein>
    <submittedName>
        <fullName evidence="2">Peptidase</fullName>
    </submittedName>
</protein>
<evidence type="ECO:0000256" key="1">
    <source>
        <dbReference type="SAM" id="SignalP"/>
    </source>
</evidence>
<reference evidence="2 3" key="1">
    <citation type="submission" date="2018-04" db="EMBL/GenBank/DDBJ databases">
        <title>Complete genome uncultured novel isolate.</title>
        <authorList>
            <person name="Merlino G."/>
        </authorList>
    </citation>
    <scope>NUCLEOTIDE SEQUENCE [LARGE SCALE GENOMIC DNA]</scope>
    <source>
        <strain evidence="3">R1DC9</strain>
    </source>
</reference>
<keyword evidence="3" id="KW-1185">Reference proteome</keyword>
<dbReference type="KEGG" id="fpf:DCC35_12780"/>
<organism evidence="2 3">
    <name type="scientific">Mangrovivirga cuniculi</name>
    <dbReference type="NCBI Taxonomy" id="2715131"/>
    <lineage>
        <taxon>Bacteria</taxon>
        <taxon>Pseudomonadati</taxon>
        <taxon>Bacteroidota</taxon>
        <taxon>Cytophagia</taxon>
        <taxon>Cytophagales</taxon>
        <taxon>Mangrovivirgaceae</taxon>
        <taxon>Mangrovivirga</taxon>
    </lineage>
</organism>
<name>A0A4D7K2B2_9BACT</name>
<dbReference type="Pfam" id="PF12388">
    <property type="entry name" value="Peptidase_M57"/>
    <property type="match status" value="1"/>
</dbReference>
<dbReference type="Gene3D" id="3.40.390.10">
    <property type="entry name" value="Collagenase (Catalytic Domain)"/>
    <property type="match status" value="1"/>
</dbReference>
<accession>A0A4D7K2B2</accession>
<dbReference type="SUPFAM" id="SSF55486">
    <property type="entry name" value="Metalloproteases ('zincins'), catalytic domain"/>
    <property type="match status" value="1"/>
</dbReference>
<dbReference type="OrthoDB" id="785995at2"/>
<dbReference type="AlphaFoldDB" id="A0A4D7K2B2"/>
<proteinExistence type="predicted"/>
<sequence length="285" mass="31161">MKQLRITLLCAAMFAFAQVFFVSCTNEENLSPNDKLEISDEVKAQFKELGFDVSDIRMTDDVDLLDPSKEAGNYLLEGDIVITPENLEAMLQSDIHYEGPNFEQYRTNNLVSSPRTINVIGYTGNNSNGLDGTMRTALQWAINNYNRLNTGLTFNLTFGTNYSPYDMVVYRTSGGGGGSAGFPSGGRPYKWIQIQSGTSNYGTNVVEHVMTHEIGHAVGLRHTDYFDRSYSCGSGGNEGDGGVGAVYVPGTPQGIDPNSIMLACFSSGEDGEFGQYDVVALEYLY</sequence>
<gene>
    <name evidence="2" type="ORF">DCC35_12780</name>
</gene>
<dbReference type="Proteomes" id="UP000298616">
    <property type="component" value="Chromosome"/>
</dbReference>
<dbReference type="GO" id="GO:0008237">
    <property type="term" value="F:metallopeptidase activity"/>
    <property type="evidence" value="ECO:0007669"/>
    <property type="project" value="InterPro"/>
</dbReference>
<evidence type="ECO:0000313" key="3">
    <source>
        <dbReference type="Proteomes" id="UP000298616"/>
    </source>
</evidence>
<feature type="signal peptide" evidence="1">
    <location>
        <begin position="1"/>
        <end position="17"/>
    </location>
</feature>
<dbReference type="PROSITE" id="PS51257">
    <property type="entry name" value="PROKAR_LIPOPROTEIN"/>
    <property type="match status" value="1"/>
</dbReference>
<evidence type="ECO:0000313" key="2">
    <source>
        <dbReference type="EMBL" id="QCK17075.1"/>
    </source>
</evidence>
<dbReference type="InterPro" id="IPR024653">
    <property type="entry name" value="Peptidase_M10/M27/M57"/>
</dbReference>
<dbReference type="EMBL" id="CP028923">
    <property type="protein sequence ID" value="QCK17075.1"/>
    <property type="molecule type" value="Genomic_DNA"/>
</dbReference>
<keyword evidence="1" id="KW-0732">Signal</keyword>
<dbReference type="RefSeq" id="WP_137091155.1">
    <property type="nucleotide sequence ID" value="NZ_CP028923.1"/>
</dbReference>
<feature type="chain" id="PRO_5020648164" evidence="1">
    <location>
        <begin position="18"/>
        <end position="285"/>
    </location>
</feature>
<dbReference type="InterPro" id="IPR024079">
    <property type="entry name" value="MetalloPept_cat_dom_sf"/>
</dbReference>